<feature type="compositionally biased region" description="Low complexity" evidence="1">
    <location>
        <begin position="226"/>
        <end position="238"/>
    </location>
</feature>
<feature type="compositionally biased region" description="Low complexity" evidence="1">
    <location>
        <begin position="193"/>
        <end position="204"/>
    </location>
</feature>
<sequence length="238" mass="25531">MSNPTAMDNMLTCHFSGIIQIDEVKKETSKSYHHIDGQTPMKSDQDLIFKGTGFNLGHQQLPAVYHGAGSFCGAGSQAKLTLSSHSHVFDGAVPVNFINTGLYLHGTGRVTGTNVAEAWVRYVTYAYNRETGLREMVEILALRLPDTRWKNVPMPTIGAYAHFIGTLNHQQTVNNTFVIHLDDCAWSTLPVSPTVSTTNNTSGPPRKKPALGSRSRRSDGGGGAGPSSASGSGTQSTP</sequence>
<dbReference type="Proteomes" id="UP001176521">
    <property type="component" value="Unassembled WGS sequence"/>
</dbReference>
<keyword evidence="3" id="KW-1185">Reference proteome</keyword>
<dbReference type="AlphaFoldDB" id="A0AAN6GHG0"/>
<gene>
    <name evidence="2" type="ORF">OC842_000184</name>
</gene>
<reference evidence="2" key="1">
    <citation type="journal article" date="2023" name="PhytoFront">
        <title>Draft Genome Resources of Seven Strains of Tilletia horrida, Causal Agent of Kernel Smut of Rice.</title>
        <authorList>
            <person name="Khanal S."/>
            <person name="Antony Babu S."/>
            <person name="Zhou X.G."/>
        </authorList>
    </citation>
    <scope>NUCLEOTIDE SEQUENCE</scope>
    <source>
        <strain evidence="2">TX3</strain>
    </source>
</reference>
<comment type="caution">
    <text evidence="2">The sequence shown here is derived from an EMBL/GenBank/DDBJ whole genome shotgun (WGS) entry which is preliminary data.</text>
</comment>
<accession>A0AAN6GHG0</accession>
<dbReference type="EMBL" id="JAPDMQ010000004">
    <property type="protein sequence ID" value="KAK0541095.1"/>
    <property type="molecule type" value="Genomic_DNA"/>
</dbReference>
<feature type="region of interest" description="Disordered" evidence="1">
    <location>
        <begin position="193"/>
        <end position="238"/>
    </location>
</feature>
<protein>
    <submittedName>
        <fullName evidence="2">Uncharacterized protein</fullName>
    </submittedName>
</protein>
<evidence type="ECO:0000313" key="2">
    <source>
        <dbReference type="EMBL" id="KAK0541095.1"/>
    </source>
</evidence>
<evidence type="ECO:0000313" key="3">
    <source>
        <dbReference type="Proteomes" id="UP001176521"/>
    </source>
</evidence>
<organism evidence="2 3">
    <name type="scientific">Tilletia horrida</name>
    <dbReference type="NCBI Taxonomy" id="155126"/>
    <lineage>
        <taxon>Eukaryota</taxon>
        <taxon>Fungi</taxon>
        <taxon>Dikarya</taxon>
        <taxon>Basidiomycota</taxon>
        <taxon>Ustilaginomycotina</taxon>
        <taxon>Exobasidiomycetes</taxon>
        <taxon>Tilletiales</taxon>
        <taxon>Tilletiaceae</taxon>
        <taxon>Tilletia</taxon>
    </lineage>
</organism>
<proteinExistence type="predicted"/>
<name>A0AAN6GHG0_9BASI</name>
<evidence type="ECO:0000256" key="1">
    <source>
        <dbReference type="SAM" id="MobiDB-lite"/>
    </source>
</evidence>